<proteinExistence type="predicted"/>
<dbReference type="InterPro" id="IPR036291">
    <property type="entry name" value="NAD(P)-bd_dom_sf"/>
</dbReference>
<gene>
    <name evidence="3" type="ORF">GZ22_03095</name>
</gene>
<dbReference type="PANTHER" id="PTHR43054">
    <property type="match status" value="1"/>
</dbReference>
<protein>
    <submittedName>
        <fullName evidence="3">Oxidoreductase</fullName>
    </submittedName>
</protein>
<dbReference type="PANTHER" id="PTHR43054:SF1">
    <property type="entry name" value="SCYLLO-INOSITOL 2-DEHYDROGENASE (NADP(+)) IOLU"/>
    <property type="match status" value="1"/>
</dbReference>
<evidence type="ECO:0000259" key="2">
    <source>
        <dbReference type="Pfam" id="PF22725"/>
    </source>
</evidence>
<accession>A0A075LHM9</accession>
<dbReference type="Gene3D" id="3.40.50.720">
    <property type="entry name" value="NAD(P)-binding Rossmann-like Domain"/>
    <property type="match status" value="1"/>
</dbReference>
<dbReference type="HOGENOM" id="CLU_023194_7_0_9"/>
<dbReference type="Proteomes" id="UP000027980">
    <property type="component" value="Chromosome"/>
</dbReference>
<dbReference type="RefSeq" id="WP_038558533.1">
    <property type="nucleotide sequence ID" value="NZ_CP008876.1"/>
</dbReference>
<evidence type="ECO:0000259" key="1">
    <source>
        <dbReference type="Pfam" id="PF01408"/>
    </source>
</evidence>
<dbReference type="AlphaFoldDB" id="A0A075LHM9"/>
<dbReference type="EMBL" id="CP008876">
    <property type="protein sequence ID" value="AIF65731.1"/>
    <property type="molecule type" value="Genomic_DNA"/>
</dbReference>
<dbReference type="GO" id="GO:0000166">
    <property type="term" value="F:nucleotide binding"/>
    <property type="evidence" value="ECO:0007669"/>
    <property type="project" value="InterPro"/>
</dbReference>
<sequence length="330" mass="36948">MVRFGVVGTNWITEIFLEAAKKVDSFELTAVYSRKLEKAEEFANKHKAVHTFIDIEQMAASGEIDAVYIASPNALHAGQAKIFMQHGVHVLCEKPLASNTAEVKDLIQTAKQHDVLFMEAMKSTFLPNFHAVKENLEKIGPVRRYVAQLCQYSSRYDAYRQGTILNAFNPELSNGATMDIGIYCLYPLVALFGKPKEIKASGTLLESGVDGQATITLTYDGMEALVYYSKITSSTLPSEIQGEDATIRIDHIGHFEDVRIQYHDSTEDTISGPQDNEHNMRYEIEEFVNLIQSGKRESSINTHELALSVAEIMEKARSQFGLIYPADRIQ</sequence>
<name>A0A075LHM9_9BACI</name>
<feature type="domain" description="Gfo/Idh/MocA-like oxidoreductase N-terminal" evidence="1">
    <location>
        <begin position="2"/>
        <end position="119"/>
    </location>
</feature>
<organism evidence="3 4">
    <name type="scientific">Terribacillus saccharophilus</name>
    <dbReference type="NCBI Taxonomy" id="361277"/>
    <lineage>
        <taxon>Bacteria</taxon>
        <taxon>Bacillati</taxon>
        <taxon>Bacillota</taxon>
        <taxon>Bacilli</taxon>
        <taxon>Bacillales</taxon>
        <taxon>Bacillaceae</taxon>
        <taxon>Terribacillus</taxon>
    </lineage>
</organism>
<dbReference type="SUPFAM" id="SSF55347">
    <property type="entry name" value="Glyceraldehyde-3-phosphate dehydrogenase-like, C-terminal domain"/>
    <property type="match status" value="1"/>
</dbReference>
<dbReference type="InterPro" id="IPR055170">
    <property type="entry name" value="GFO_IDH_MocA-like_dom"/>
</dbReference>
<evidence type="ECO:0000313" key="4">
    <source>
        <dbReference type="Proteomes" id="UP000027980"/>
    </source>
</evidence>
<dbReference type="OrthoDB" id="9815825at2"/>
<dbReference type="Gene3D" id="3.30.360.10">
    <property type="entry name" value="Dihydrodipicolinate Reductase, domain 2"/>
    <property type="match status" value="1"/>
</dbReference>
<dbReference type="GeneID" id="34222046"/>
<reference evidence="3 4" key="1">
    <citation type="submission" date="2014-07" db="EMBL/GenBank/DDBJ databases">
        <title>Complete genome sequence of a moderately halophilic bacterium Terribacillus aidingensis MP602, isolated from Cryptomeria fortunei in Tianmu mountain in China.</title>
        <authorList>
            <person name="Wang Y."/>
            <person name="Lu P."/>
            <person name="Zhang L."/>
        </authorList>
    </citation>
    <scope>NUCLEOTIDE SEQUENCE [LARGE SCALE GENOMIC DNA]</scope>
    <source>
        <strain evidence="3 4">MP602</strain>
    </source>
</reference>
<dbReference type="KEGG" id="tap:GZ22_03095"/>
<evidence type="ECO:0000313" key="3">
    <source>
        <dbReference type="EMBL" id="AIF65731.1"/>
    </source>
</evidence>
<dbReference type="Pfam" id="PF01408">
    <property type="entry name" value="GFO_IDH_MocA"/>
    <property type="match status" value="1"/>
</dbReference>
<dbReference type="Pfam" id="PF22725">
    <property type="entry name" value="GFO_IDH_MocA_C3"/>
    <property type="match status" value="1"/>
</dbReference>
<feature type="domain" description="GFO/IDH/MocA-like oxidoreductase" evidence="2">
    <location>
        <begin position="138"/>
        <end position="248"/>
    </location>
</feature>
<dbReference type="InterPro" id="IPR000683">
    <property type="entry name" value="Gfo/Idh/MocA-like_OxRdtase_N"/>
</dbReference>
<dbReference type="SUPFAM" id="SSF51735">
    <property type="entry name" value="NAD(P)-binding Rossmann-fold domains"/>
    <property type="match status" value="1"/>
</dbReference>